<dbReference type="InterPro" id="IPR020810">
    <property type="entry name" value="Enolase_C"/>
</dbReference>
<proteinExistence type="inferred from homology"/>
<feature type="binding site" evidence="11 13">
    <location>
        <position position="244"/>
    </location>
    <ligand>
        <name>Mg(2+)</name>
        <dbReference type="ChEBI" id="CHEBI:18420"/>
    </ligand>
</feature>
<sequence>MEGFKIKSVKARQVFDSRANPTVEVDITLNDGTVGRGIVPSGASTGLFEAVELRDGEETFDGKGVSKAIHHVNEQLAPLLLDMDVRDQKAIDSRLIEIDGTPNKSRLGANAILGCSMAACWAGANYYKVPLYRYLGGSAANKLPVPMVQIIGGGAHADNAIDIQDFLVIPTSASTFSEGYEMVVNVYNAAKMIFKGTGKPVSIADEGGLWPTGFQSNEEGLKLLCESIELAGYTPGQDLGIALDIASSEFYDQERGTYRLELEKKTLTKEEMVGMLSDWVDKYPIISIEDGMSELDWEGNLLLTQKLGKKIQLVGDDLFTTNIERIRKGVEMKVDNAVLIKMNQIGTITETIETIEFTQNHGYLPVVSARSGETEDCTIVHLAIATNAGQLKVGSAARSERTAKWNEVLRIEEALGSSARYPSKGVFAAAGIQFNQY</sequence>
<evidence type="ECO:0000256" key="1">
    <source>
        <dbReference type="ARBA" id="ARBA00005031"/>
    </source>
</evidence>
<evidence type="ECO:0000256" key="9">
    <source>
        <dbReference type="ARBA" id="ARBA00023239"/>
    </source>
</evidence>
<evidence type="ECO:0000256" key="12">
    <source>
        <dbReference type="PIRSR" id="PIRSR001400-1"/>
    </source>
</evidence>
<feature type="domain" description="Enolase N-terminal" evidence="15">
    <location>
        <begin position="6"/>
        <end position="135"/>
    </location>
</feature>
<feature type="binding site" evidence="11">
    <location>
        <position position="341"/>
    </location>
    <ligand>
        <name>(2R)-2-phosphoglycerate</name>
        <dbReference type="ChEBI" id="CHEBI:58289"/>
    </ligand>
</feature>
<dbReference type="EMBL" id="LK996017">
    <property type="protein sequence ID" value="CDX00914.1"/>
    <property type="molecule type" value="Genomic_DNA"/>
</dbReference>
<feature type="domain" description="Enolase C-terminal TIM barrel" evidence="14">
    <location>
        <begin position="140"/>
        <end position="429"/>
    </location>
</feature>
<evidence type="ECO:0000256" key="5">
    <source>
        <dbReference type="ARBA" id="ARBA00022525"/>
    </source>
</evidence>
<dbReference type="InterPro" id="IPR029017">
    <property type="entry name" value="Enolase-like_N"/>
</dbReference>
<keyword evidence="7 11" id="KW-0460">Magnesium</keyword>
<organism evidence="16">
    <name type="scientific">Desulfitobacterium hafniense</name>
    <name type="common">Desulfitobacterium frappieri</name>
    <dbReference type="NCBI Taxonomy" id="49338"/>
    <lineage>
        <taxon>Bacteria</taxon>
        <taxon>Bacillati</taxon>
        <taxon>Bacillota</taxon>
        <taxon>Clostridia</taxon>
        <taxon>Eubacteriales</taxon>
        <taxon>Desulfitobacteriaceae</taxon>
        <taxon>Desulfitobacterium</taxon>
    </lineage>
</organism>
<dbReference type="InterPro" id="IPR020811">
    <property type="entry name" value="Enolase_N"/>
</dbReference>
<comment type="subcellular location">
    <subcellularLocation>
        <location evidence="11">Cytoplasm</location>
    </subcellularLocation>
    <subcellularLocation>
        <location evidence="11">Secreted</location>
    </subcellularLocation>
    <subcellularLocation>
        <location evidence="11">Cell surface</location>
    </subcellularLocation>
    <text evidence="11">Fractions of enolase are present in both the cytoplasm and on the cell surface.</text>
</comment>
<feature type="binding site" evidence="11 13">
    <location>
        <position position="289"/>
    </location>
    <ligand>
        <name>Mg(2+)</name>
        <dbReference type="ChEBI" id="CHEBI:18420"/>
    </ligand>
</feature>
<dbReference type="SFLD" id="SFLDF00002">
    <property type="entry name" value="enolase"/>
    <property type="match status" value="1"/>
</dbReference>
<evidence type="ECO:0000256" key="11">
    <source>
        <dbReference type="HAMAP-Rule" id="MF_00318"/>
    </source>
</evidence>
<dbReference type="SMART" id="SM01192">
    <property type="entry name" value="Enolase_C"/>
    <property type="match status" value="1"/>
</dbReference>
<dbReference type="Pfam" id="PF00113">
    <property type="entry name" value="Enolase_C"/>
    <property type="match status" value="1"/>
</dbReference>
<dbReference type="RefSeq" id="WP_208925399.1">
    <property type="nucleotide sequence ID" value="NZ_JAYFNZ010000002.1"/>
</dbReference>
<keyword evidence="11" id="KW-0963">Cytoplasm</keyword>
<dbReference type="GO" id="GO:0009986">
    <property type="term" value="C:cell surface"/>
    <property type="evidence" value="ECO:0007669"/>
    <property type="project" value="UniProtKB-SubCell"/>
</dbReference>
<evidence type="ECO:0000256" key="8">
    <source>
        <dbReference type="ARBA" id="ARBA00023152"/>
    </source>
</evidence>
<dbReference type="EC" id="4.2.1.11" evidence="3 11"/>
<dbReference type="PRINTS" id="PR00148">
    <property type="entry name" value="ENOLASE"/>
</dbReference>
<evidence type="ECO:0000256" key="4">
    <source>
        <dbReference type="ARBA" id="ARBA00017068"/>
    </source>
</evidence>
<gene>
    <name evidence="11" type="primary">eno</name>
    <name evidence="16" type="ORF">DPCES_1027</name>
</gene>
<dbReference type="GO" id="GO:0000287">
    <property type="term" value="F:magnesium ion binding"/>
    <property type="evidence" value="ECO:0007669"/>
    <property type="project" value="UniProtKB-UniRule"/>
</dbReference>
<comment type="cofactor">
    <cofactor evidence="13">
        <name>Mg(2+)</name>
        <dbReference type="ChEBI" id="CHEBI:18420"/>
    </cofactor>
    <text evidence="13">Mg(2+) is required for catalysis and for stabilizing the dimer.</text>
</comment>
<dbReference type="PANTHER" id="PTHR11902:SF1">
    <property type="entry name" value="ENOLASE"/>
    <property type="match status" value="1"/>
</dbReference>
<comment type="function">
    <text evidence="11">Catalyzes the reversible conversion of 2-phosphoglycerate (2-PG) into phosphoenolpyruvate (PEP). It is essential for the degradation of carbohydrates via glycolysis.</text>
</comment>
<comment type="pathway">
    <text evidence="1 11">Carbohydrate degradation; glycolysis; pyruvate from D-glyceraldehyde 3-phosphate: step 4/5.</text>
</comment>
<dbReference type="GO" id="GO:0006096">
    <property type="term" value="P:glycolytic process"/>
    <property type="evidence" value="ECO:0007669"/>
    <property type="project" value="UniProtKB-UniRule"/>
</dbReference>
<dbReference type="GO" id="GO:0004634">
    <property type="term" value="F:phosphopyruvate hydratase activity"/>
    <property type="evidence" value="ECO:0007669"/>
    <property type="project" value="UniProtKB-UniRule"/>
</dbReference>
<dbReference type="GO" id="GO:0005576">
    <property type="term" value="C:extracellular region"/>
    <property type="evidence" value="ECO:0007669"/>
    <property type="project" value="UniProtKB-SubCell"/>
</dbReference>
<dbReference type="NCBIfam" id="TIGR01060">
    <property type="entry name" value="eno"/>
    <property type="match status" value="1"/>
</dbReference>
<dbReference type="AlphaFoldDB" id="A0A098AWB2"/>
<dbReference type="PATRIC" id="fig|49338.4.peg.1111"/>
<evidence type="ECO:0000256" key="13">
    <source>
        <dbReference type="PIRSR" id="PIRSR001400-3"/>
    </source>
</evidence>
<comment type="catalytic activity">
    <reaction evidence="10">
        <text>(2R)-2-phosphoglycerate = phosphoenolpyruvate + H2O</text>
        <dbReference type="Rhea" id="RHEA:10164"/>
        <dbReference type="ChEBI" id="CHEBI:15377"/>
        <dbReference type="ChEBI" id="CHEBI:58289"/>
        <dbReference type="ChEBI" id="CHEBI:58702"/>
        <dbReference type="EC" id="4.2.1.11"/>
    </reaction>
    <physiologicalReaction direction="left-to-right" evidence="10">
        <dbReference type="Rhea" id="RHEA:10165"/>
    </physiologicalReaction>
</comment>
<dbReference type="SFLD" id="SFLDS00001">
    <property type="entry name" value="Enolase"/>
    <property type="match status" value="1"/>
</dbReference>
<dbReference type="GO" id="GO:0000015">
    <property type="term" value="C:phosphopyruvate hydratase complex"/>
    <property type="evidence" value="ECO:0007669"/>
    <property type="project" value="InterPro"/>
</dbReference>
<dbReference type="Gene3D" id="3.20.20.120">
    <property type="entry name" value="Enolase-like C-terminal domain"/>
    <property type="match status" value="1"/>
</dbReference>
<dbReference type="Pfam" id="PF03952">
    <property type="entry name" value="Enolase_N"/>
    <property type="match status" value="1"/>
</dbReference>
<feature type="binding site" evidence="11">
    <location>
        <position position="164"/>
    </location>
    <ligand>
        <name>(2R)-2-phosphoglycerate</name>
        <dbReference type="ChEBI" id="CHEBI:58289"/>
    </ligand>
</feature>
<keyword evidence="6 11" id="KW-0479">Metal-binding</keyword>
<comment type="similarity">
    <text evidence="2 11">Belongs to the enolase family.</text>
</comment>
<dbReference type="HAMAP" id="MF_00318">
    <property type="entry name" value="Enolase"/>
    <property type="match status" value="1"/>
</dbReference>
<keyword evidence="5 11" id="KW-0964">Secreted</keyword>
<name>A0A098AWB2_DESHA</name>
<feature type="active site" description="Proton donor" evidence="11 12">
    <location>
        <position position="206"/>
    </location>
</feature>
<comment type="cofactor">
    <cofactor evidence="11">
        <name>Mg(2+)</name>
        <dbReference type="ChEBI" id="CHEBI:18420"/>
    </cofactor>
    <text evidence="11">Binds a second Mg(2+) ion via substrate during catalysis.</text>
</comment>
<protein>
    <recommendedName>
        <fullName evidence="4 11">Enolase</fullName>
        <ecNumber evidence="3 11">4.2.1.11</ecNumber>
    </recommendedName>
    <alternativeName>
        <fullName evidence="11">2-phospho-D-glycerate hydro-lyase</fullName>
    </alternativeName>
    <alternativeName>
        <fullName evidence="11">2-phosphoglycerate dehydratase</fullName>
    </alternativeName>
</protein>
<evidence type="ECO:0000259" key="15">
    <source>
        <dbReference type="SMART" id="SM01193"/>
    </source>
</evidence>
<feature type="binding site" evidence="11 13">
    <location>
        <position position="316"/>
    </location>
    <ligand>
        <name>Mg(2+)</name>
        <dbReference type="ChEBI" id="CHEBI:18420"/>
    </ligand>
</feature>
<dbReference type="InterPro" id="IPR000941">
    <property type="entry name" value="Enolase"/>
</dbReference>
<keyword evidence="8 11" id="KW-0324">Glycolysis</keyword>
<accession>A0A098AWB2</accession>
<dbReference type="SUPFAM" id="SSF54826">
    <property type="entry name" value="Enolase N-terminal domain-like"/>
    <property type="match status" value="1"/>
</dbReference>
<evidence type="ECO:0000256" key="3">
    <source>
        <dbReference type="ARBA" id="ARBA00012058"/>
    </source>
</evidence>
<evidence type="ECO:0000256" key="7">
    <source>
        <dbReference type="ARBA" id="ARBA00022842"/>
    </source>
</evidence>
<dbReference type="PANTHER" id="PTHR11902">
    <property type="entry name" value="ENOLASE"/>
    <property type="match status" value="1"/>
</dbReference>
<dbReference type="SUPFAM" id="SSF51604">
    <property type="entry name" value="Enolase C-terminal domain-like"/>
    <property type="match status" value="1"/>
</dbReference>
<dbReference type="SMART" id="SM01193">
    <property type="entry name" value="Enolase_N"/>
    <property type="match status" value="1"/>
</dbReference>
<dbReference type="PROSITE" id="PS00164">
    <property type="entry name" value="ENOLASE"/>
    <property type="match status" value="1"/>
</dbReference>
<evidence type="ECO:0000256" key="6">
    <source>
        <dbReference type="ARBA" id="ARBA00022723"/>
    </source>
</evidence>
<feature type="binding site" evidence="11">
    <location>
        <position position="392"/>
    </location>
    <ligand>
        <name>(2R)-2-phosphoglycerate</name>
        <dbReference type="ChEBI" id="CHEBI:58289"/>
    </ligand>
</feature>
<dbReference type="SFLD" id="SFLDG00178">
    <property type="entry name" value="enolase"/>
    <property type="match status" value="1"/>
</dbReference>
<dbReference type="UniPathway" id="UPA00109">
    <property type="reaction ID" value="UER00187"/>
</dbReference>
<evidence type="ECO:0000259" key="14">
    <source>
        <dbReference type="SMART" id="SM01192"/>
    </source>
</evidence>
<feature type="binding site" evidence="11">
    <location>
        <position position="371"/>
    </location>
    <ligand>
        <name>(2R)-2-phosphoglycerate</name>
        <dbReference type="ChEBI" id="CHEBI:58289"/>
    </ligand>
</feature>
<evidence type="ECO:0000256" key="10">
    <source>
        <dbReference type="ARBA" id="ARBA00048951"/>
    </source>
</evidence>
<dbReference type="CDD" id="cd03313">
    <property type="entry name" value="enolase"/>
    <property type="match status" value="1"/>
</dbReference>
<feature type="active site" description="Proton acceptor" evidence="11 12">
    <location>
        <position position="341"/>
    </location>
</feature>
<feature type="binding site" evidence="11">
    <location>
        <position position="370"/>
    </location>
    <ligand>
        <name>(2R)-2-phosphoglycerate</name>
        <dbReference type="ChEBI" id="CHEBI:58289"/>
    </ligand>
</feature>
<keyword evidence="9 11" id="KW-0456">Lyase</keyword>
<evidence type="ECO:0000256" key="2">
    <source>
        <dbReference type="ARBA" id="ARBA00009604"/>
    </source>
</evidence>
<dbReference type="InterPro" id="IPR036849">
    <property type="entry name" value="Enolase-like_C_sf"/>
</dbReference>
<evidence type="ECO:0000313" key="16">
    <source>
        <dbReference type="EMBL" id="CDX00914.1"/>
    </source>
</evidence>
<dbReference type="InterPro" id="IPR020809">
    <property type="entry name" value="Enolase_CS"/>
</dbReference>
<dbReference type="PIRSF" id="PIRSF001400">
    <property type="entry name" value="Enolase"/>
    <property type="match status" value="1"/>
</dbReference>
<dbReference type="Gene3D" id="3.30.390.10">
    <property type="entry name" value="Enolase-like, N-terminal domain"/>
    <property type="match status" value="1"/>
</dbReference>
<reference evidence="16" key="1">
    <citation type="submission" date="2014-07" db="EMBL/GenBank/DDBJ databases">
        <authorList>
            <person name="Hornung V.Bastian."/>
        </authorList>
    </citation>
    <scope>NUCLEOTIDE SEQUENCE</scope>
    <source>
        <strain evidence="16">PCE-S</strain>
    </source>
</reference>